<keyword evidence="3" id="KW-1185">Reference proteome</keyword>
<feature type="non-terminal residue" evidence="2">
    <location>
        <position position="104"/>
    </location>
</feature>
<name>A0ABD2U618_9SOLN</name>
<evidence type="ECO:0000313" key="3">
    <source>
        <dbReference type="Proteomes" id="UP001627284"/>
    </source>
</evidence>
<reference evidence="2 3" key="1">
    <citation type="submission" date="2024-05" db="EMBL/GenBank/DDBJ databases">
        <title>De novo assembly of an allotetraploid wild potato.</title>
        <authorList>
            <person name="Hosaka A.J."/>
        </authorList>
    </citation>
    <scope>NUCLEOTIDE SEQUENCE [LARGE SCALE GENOMIC DNA]</scope>
    <source>
        <tissue evidence="2">Young leaves</tissue>
    </source>
</reference>
<organism evidence="2 3">
    <name type="scientific">Solanum stoloniferum</name>
    <dbReference type="NCBI Taxonomy" id="62892"/>
    <lineage>
        <taxon>Eukaryota</taxon>
        <taxon>Viridiplantae</taxon>
        <taxon>Streptophyta</taxon>
        <taxon>Embryophyta</taxon>
        <taxon>Tracheophyta</taxon>
        <taxon>Spermatophyta</taxon>
        <taxon>Magnoliopsida</taxon>
        <taxon>eudicotyledons</taxon>
        <taxon>Gunneridae</taxon>
        <taxon>Pentapetalae</taxon>
        <taxon>asterids</taxon>
        <taxon>lamiids</taxon>
        <taxon>Solanales</taxon>
        <taxon>Solanaceae</taxon>
        <taxon>Solanoideae</taxon>
        <taxon>Solaneae</taxon>
        <taxon>Solanum</taxon>
    </lineage>
</organism>
<dbReference type="EMBL" id="JBJKTR010000007">
    <property type="protein sequence ID" value="KAL3363880.1"/>
    <property type="molecule type" value="Genomic_DNA"/>
</dbReference>
<dbReference type="Proteomes" id="UP001627284">
    <property type="component" value="Unassembled WGS sequence"/>
</dbReference>
<feature type="chain" id="PRO_5044749053" description="Glycine-rich protein" evidence="1">
    <location>
        <begin position="25"/>
        <end position="104"/>
    </location>
</feature>
<evidence type="ECO:0008006" key="4">
    <source>
        <dbReference type="Google" id="ProtNLM"/>
    </source>
</evidence>
<evidence type="ECO:0000313" key="2">
    <source>
        <dbReference type="EMBL" id="KAL3363880.1"/>
    </source>
</evidence>
<feature type="signal peptide" evidence="1">
    <location>
        <begin position="1"/>
        <end position="24"/>
    </location>
</feature>
<keyword evidence="1" id="KW-0732">Signal</keyword>
<sequence length="104" mass="10985">MGSSSQKWVVGLLLVLSIFLELSAITFGDDKLKESRWGNDNGCGRFGRRGCGGRGGWGGVMIMVVDDLVGEVVVDVEDGVDAEAVVDGEGVVDVVEVQEEVLEA</sequence>
<protein>
    <recommendedName>
        <fullName evidence="4">Glycine-rich protein</fullName>
    </recommendedName>
</protein>
<proteinExistence type="predicted"/>
<comment type="caution">
    <text evidence="2">The sequence shown here is derived from an EMBL/GenBank/DDBJ whole genome shotgun (WGS) entry which is preliminary data.</text>
</comment>
<accession>A0ABD2U618</accession>
<gene>
    <name evidence="2" type="ORF">AABB24_012893</name>
</gene>
<evidence type="ECO:0000256" key="1">
    <source>
        <dbReference type="SAM" id="SignalP"/>
    </source>
</evidence>
<dbReference type="AlphaFoldDB" id="A0ABD2U618"/>